<evidence type="ECO:0008006" key="2">
    <source>
        <dbReference type="Google" id="ProtNLM"/>
    </source>
</evidence>
<dbReference type="AlphaFoldDB" id="A0A3D0KL08"/>
<name>A0A3D0KL08_9GAMM</name>
<dbReference type="EMBL" id="DOTR01000106">
    <property type="protein sequence ID" value="HCA04237.1"/>
    <property type="molecule type" value="Genomic_DNA"/>
</dbReference>
<proteinExistence type="predicted"/>
<protein>
    <recommendedName>
        <fullName evidence="2">YqjK-like protein</fullName>
    </recommendedName>
</protein>
<evidence type="ECO:0000313" key="1">
    <source>
        <dbReference type="EMBL" id="HCA04237.1"/>
    </source>
</evidence>
<reference evidence="1" key="1">
    <citation type="journal article" date="2018" name="Nat. Biotechnol.">
        <title>A standardized bacterial taxonomy based on genome phylogeny substantially revises the tree of life.</title>
        <authorList>
            <person name="Parks D.H."/>
            <person name="Chuvochina M."/>
            <person name="Waite D.W."/>
            <person name="Rinke C."/>
            <person name="Skarshewski A."/>
            <person name="Chaumeil P.A."/>
            <person name="Hugenholtz P."/>
        </authorList>
    </citation>
    <scope>NUCLEOTIDE SEQUENCE [LARGE SCALE GENOMIC DNA]</scope>
    <source>
        <strain evidence="1">UBA11284</strain>
    </source>
</reference>
<organism evidence="1">
    <name type="scientific">Halomonas campaniensis</name>
    <dbReference type="NCBI Taxonomy" id="213554"/>
    <lineage>
        <taxon>Bacteria</taxon>
        <taxon>Pseudomonadati</taxon>
        <taxon>Pseudomonadota</taxon>
        <taxon>Gammaproteobacteria</taxon>
        <taxon>Oceanospirillales</taxon>
        <taxon>Halomonadaceae</taxon>
        <taxon>Halomonas</taxon>
    </lineage>
</organism>
<accession>A0A3D0KL08</accession>
<sequence>MTQPNTVNKPPSRAERKAALLAELEQQRIDILVDSDTLTKAASPLDKNWRSLKIPLYVIGGVAALRILRHPGGAMAVGRKALASYMLIRKLKLLAKVAS</sequence>
<gene>
    <name evidence="1" type="ORF">DEO68_19195</name>
</gene>
<dbReference type="InterPro" id="IPR025612">
    <property type="entry name" value="YqjK"/>
</dbReference>
<dbReference type="Pfam" id="PF13997">
    <property type="entry name" value="YqjK"/>
    <property type="match status" value="1"/>
</dbReference>
<comment type="caution">
    <text evidence="1">The sequence shown here is derived from an EMBL/GenBank/DDBJ whole genome shotgun (WGS) entry which is preliminary data.</text>
</comment>